<dbReference type="STRING" id="1073089.A0A1L9RPZ0"/>
<dbReference type="AlphaFoldDB" id="A0A1L9RPZ0"/>
<organism evidence="1 2">
    <name type="scientific">Aspergillus wentii DTO 134E9</name>
    <dbReference type="NCBI Taxonomy" id="1073089"/>
    <lineage>
        <taxon>Eukaryota</taxon>
        <taxon>Fungi</taxon>
        <taxon>Dikarya</taxon>
        <taxon>Ascomycota</taxon>
        <taxon>Pezizomycotina</taxon>
        <taxon>Eurotiomycetes</taxon>
        <taxon>Eurotiomycetidae</taxon>
        <taxon>Eurotiales</taxon>
        <taxon>Aspergillaceae</taxon>
        <taxon>Aspergillus</taxon>
        <taxon>Aspergillus subgen. Cremei</taxon>
    </lineage>
</organism>
<evidence type="ECO:0000313" key="2">
    <source>
        <dbReference type="Proteomes" id="UP000184383"/>
    </source>
</evidence>
<gene>
    <name evidence="1" type="ORF">ASPWEDRAFT_58715</name>
</gene>
<dbReference type="Proteomes" id="UP000184383">
    <property type="component" value="Unassembled WGS sequence"/>
</dbReference>
<dbReference type="PANTHER" id="PTHR36448">
    <property type="entry name" value="BLR7373 PROTEIN"/>
    <property type="match status" value="1"/>
</dbReference>
<evidence type="ECO:0000313" key="1">
    <source>
        <dbReference type="EMBL" id="OJJ37030.1"/>
    </source>
</evidence>
<reference evidence="2" key="1">
    <citation type="journal article" date="2017" name="Genome Biol.">
        <title>Comparative genomics reveals high biological diversity and specific adaptations in the industrially and medically important fungal genus Aspergillus.</title>
        <authorList>
            <person name="de Vries R.P."/>
            <person name="Riley R."/>
            <person name="Wiebenga A."/>
            <person name="Aguilar-Osorio G."/>
            <person name="Amillis S."/>
            <person name="Uchima C.A."/>
            <person name="Anderluh G."/>
            <person name="Asadollahi M."/>
            <person name="Askin M."/>
            <person name="Barry K."/>
            <person name="Battaglia E."/>
            <person name="Bayram O."/>
            <person name="Benocci T."/>
            <person name="Braus-Stromeyer S.A."/>
            <person name="Caldana C."/>
            <person name="Canovas D."/>
            <person name="Cerqueira G.C."/>
            <person name="Chen F."/>
            <person name="Chen W."/>
            <person name="Choi C."/>
            <person name="Clum A."/>
            <person name="Dos Santos R.A."/>
            <person name="Damasio A.R."/>
            <person name="Diallinas G."/>
            <person name="Emri T."/>
            <person name="Fekete E."/>
            <person name="Flipphi M."/>
            <person name="Freyberg S."/>
            <person name="Gallo A."/>
            <person name="Gournas C."/>
            <person name="Habgood R."/>
            <person name="Hainaut M."/>
            <person name="Harispe M.L."/>
            <person name="Henrissat B."/>
            <person name="Hilden K.S."/>
            <person name="Hope R."/>
            <person name="Hossain A."/>
            <person name="Karabika E."/>
            <person name="Karaffa L."/>
            <person name="Karanyi Z."/>
            <person name="Krasevec N."/>
            <person name="Kuo A."/>
            <person name="Kusch H."/>
            <person name="LaButti K."/>
            <person name="Lagendijk E.L."/>
            <person name="Lapidus A."/>
            <person name="Levasseur A."/>
            <person name="Lindquist E."/>
            <person name="Lipzen A."/>
            <person name="Logrieco A.F."/>
            <person name="MacCabe A."/>
            <person name="Maekelae M.R."/>
            <person name="Malavazi I."/>
            <person name="Melin P."/>
            <person name="Meyer V."/>
            <person name="Mielnichuk N."/>
            <person name="Miskei M."/>
            <person name="Molnar A.P."/>
            <person name="Mule G."/>
            <person name="Ngan C.Y."/>
            <person name="Orejas M."/>
            <person name="Orosz E."/>
            <person name="Ouedraogo J.P."/>
            <person name="Overkamp K.M."/>
            <person name="Park H.-S."/>
            <person name="Perrone G."/>
            <person name="Piumi F."/>
            <person name="Punt P.J."/>
            <person name="Ram A.F."/>
            <person name="Ramon A."/>
            <person name="Rauscher S."/>
            <person name="Record E."/>
            <person name="Riano-Pachon D.M."/>
            <person name="Robert V."/>
            <person name="Roehrig J."/>
            <person name="Ruller R."/>
            <person name="Salamov A."/>
            <person name="Salih N.S."/>
            <person name="Samson R.A."/>
            <person name="Sandor E."/>
            <person name="Sanguinetti M."/>
            <person name="Schuetze T."/>
            <person name="Sepcic K."/>
            <person name="Shelest E."/>
            <person name="Sherlock G."/>
            <person name="Sophianopoulou V."/>
            <person name="Squina F.M."/>
            <person name="Sun H."/>
            <person name="Susca A."/>
            <person name="Todd R.B."/>
            <person name="Tsang A."/>
            <person name="Unkles S.E."/>
            <person name="van de Wiele N."/>
            <person name="van Rossen-Uffink D."/>
            <person name="Oliveira J.V."/>
            <person name="Vesth T.C."/>
            <person name="Visser J."/>
            <person name="Yu J.-H."/>
            <person name="Zhou M."/>
            <person name="Andersen M.R."/>
            <person name="Archer D.B."/>
            <person name="Baker S.E."/>
            <person name="Benoit I."/>
            <person name="Brakhage A.A."/>
            <person name="Braus G.H."/>
            <person name="Fischer R."/>
            <person name="Frisvad J.C."/>
            <person name="Goldman G.H."/>
            <person name="Houbraken J."/>
            <person name="Oakley B."/>
            <person name="Pocsi I."/>
            <person name="Scazzocchio C."/>
            <person name="Seiboth B."/>
            <person name="vanKuyk P.A."/>
            <person name="Wortman J."/>
            <person name="Dyer P.S."/>
            <person name="Grigoriev I.V."/>
        </authorList>
    </citation>
    <scope>NUCLEOTIDE SEQUENCE [LARGE SCALE GENOMIC DNA]</scope>
    <source>
        <strain evidence="2">DTO 134E9</strain>
    </source>
</reference>
<dbReference type="GeneID" id="63754251"/>
<protein>
    <recommendedName>
        <fullName evidence="3">Cupin type-1 domain-containing protein</fullName>
    </recommendedName>
</protein>
<dbReference type="EMBL" id="KV878211">
    <property type="protein sequence ID" value="OJJ37030.1"/>
    <property type="molecule type" value="Genomic_DNA"/>
</dbReference>
<dbReference type="OrthoDB" id="2446447at2759"/>
<dbReference type="InterPro" id="IPR047121">
    <property type="entry name" value="YjiB-like"/>
</dbReference>
<proteinExistence type="predicted"/>
<accession>A0A1L9RPZ0</accession>
<sequence length="135" mass="14907">MSPKPVVPEQYFLAPTPHVPNSSLPILRKRYKIPHFHTQCHEYYGIIQGGSTYMLGVGPKDLEFDDQGRPYGMKLSVQKGDVFVLPGILDSTNHRFDMNYALGSDPTGVLGDLSDAVPIPPLDPLYGLEGSLPRL</sequence>
<dbReference type="PANTHER" id="PTHR36448:SF2">
    <property type="entry name" value="CUPIN TYPE-1 DOMAIN-CONTAINING PROTEIN"/>
    <property type="match status" value="1"/>
</dbReference>
<evidence type="ECO:0008006" key="3">
    <source>
        <dbReference type="Google" id="ProtNLM"/>
    </source>
</evidence>
<name>A0A1L9RPZ0_ASPWE</name>
<dbReference type="VEuPathDB" id="FungiDB:ASPWEDRAFT_58715"/>
<dbReference type="RefSeq" id="XP_040690706.1">
    <property type="nucleotide sequence ID" value="XM_040838403.1"/>
</dbReference>
<keyword evidence="2" id="KW-1185">Reference proteome</keyword>